<dbReference type="OrthoDB" id="374045at2759"/>
<name>A0A066WLI7_TILAU</name>
<dbReference type="AlphaFoldDB" id="A0A066WLI7"/>
<organism evidence="3 4">
    <name type="scientific">Tilletiaria anomala (strain ATCC 24038 / CBS 436.72 / UBC 951)</name>
    <dbReference type="NCBI Taxonomy" id="1037660"/>
    <lineage>
        <taxon>Eukaryota</taxon>
        <taxon>Fungi</taxon>
        <taxon>Dikarya</taxon>
        <taxon>Basidiomycota</taxon>
        <taxon>Ustilaginomycotina</taxon>
        <taxon>Exobasidiomycetes</taxon>
        <taxon>Georgefischeriales</taxon>
        <taxon>Tilletiariaceae</taxon>
        <taxon>Tilletiaria</taxon>
    </lineage>
</organism>
<comment type="caution">
    <text evidence="3">The sequence shown here is derived from an EMBL/GenBank/DDBJ whole genome shotgun (WGS) entry which is preliminary data.</text>
</comment>
<dbReference type="Proteomes" id="UP000027361">
    <property type="component" value="Unassembled WGS sequence"/>
</dbReference>
<dbReference type="PANTHER" id="PTHR12112">
    <property type="entry name" value="BNIP - RELATED"/>
    <property type="match status" value="1"/>
</dbReference>
<dbReference type="InterPro" id="IPR038222">
    <property type="entry name" value="DHHA2_dom_sf"/>
</dbReference>
<dbReference type="InterPro" id="IPR001667">
    <property type="entry name" value="DDH_dom"/>
</dbReference>
<gene>
    <name evidence="3" type="ORF">K437DRAFT_253158</name>
</gene>
<dbReference type="RefSeq" id="XP_013246297.1">
    <property type="nucleotide sequence ID" value="XM_013390843.1"/>
</dbReference>
<dbReference type="Gene3D" id="3.90.1640.10">
    <property type="entry name" value="inorganic pyrophosphatase (n-terminal core)"/>
    <property type="match status" value="1"/>
</dbReference>
<evidence type="ECO:0000256" key="1">
    <source>
        <dbReference type="SAM" id="MobiDB-lite"/>
    </source>
</evidence>
<reference evidence="3 4" key="1">
    <citation type="submission" date="2014-05" db="EMBL/GenBank/DDBJ databases">
        <title>Draft genome sequence of a rare smut relative, Tilletiaria anomala UBC 951.</title>
        <authorList>
            <consortium name="DOE Joint Genome Institute"/>
            <person name="Toome M."/>
            <person name="Kuo A."/>
            <person name="Henrissat B."/>
            <person name="Lipzen A."/>
            <person name="Tritt A."/>
            <person name="Yoshinaga Y."/>
            <person name="Zane M."/>
            <person name="Barry K."/>
            <person name="Grigoriev I.V."/>
            <person name="Spatafora J.W."/>
            <person name="Aimea M.C."/>
        </authorList>
    </citation>
    <scope>NUCLEOTIDE SEQUENCE [LARGE SCALE GENOMIC DNA]</scope>
    <source>
        <strain evidence="3 4">UBC 951</strain>
    </source>
</reference>
<feature type="compositionally biased region" description="Basic and acidic residues" evidence="1">
    <location>
        <begin position="52"/>
        <end position="61"/>
    </location>
</feature>
<sequence length="667" mass="73310">MPNFAEFTVEESFADLTIKDSSKKVSKDEVSGDAIAEQGSRNASSSSACPHHPSEANDKRMHSLQSFLQSGKEKLLAKLSGLSSAGDENIVIIMGNDAADLDSVASAIALAYLLTALPHPRLGHANGRTTLYVPIIQANRSTSPLRPENNLVLQITLGDSASMLRDGWLPNLTWLDDIADALSESTAHESIAMSSANTSAPALRRRNKFHQDVLATSPKLGPANGISFGLVDHNRLGPLWGSKGMEREVRLIVDHHADEQAHLTVPLRWIKPPDADPVGSCASMVAMLFQGQWLSKEKHTSGGIPITVADLLLTAIALDTDNLKLRPLGKGTKHDAKAYNLLLPFSSLADPTNRARIISNISSMMPQLVPNHLITSALFGSVPEKDVAFANQLTSPPSPVLVKRTNTEPDPDTPTQERIDALRDMVAPAWKSISFAKRSVIYHLSADDFLRRDCKIMSVTAGAVAIGSKMQLDLHIAFSTIPTSMSALVYGFEKTPIKKPEEERQTLWDAWWRALDDFMAESDLDFAICLMRCREKQRTQDEKDKHMRELIIIHRQSTPQGQLAPPPVFSGLLKGLEQETYISDGAAYKEAPASPLRLMLKQPWKGKEIPSSGKRDRLDRVGLEGNWLGSPSGNTLWVRAYRQRNAKANRKVILPVVLSVLKHFNFP</sequence>
<feature type="region of interest" description="Disordered" evidence="1">
    <location>
        <begin position="22"/>
        <end position="61"/>
    </location>
</feature>
<dbReference type="HOGENOM" id="CLU_019358_4_0_1"/>
<evidence type="ECO:0000259" key="2">
    <source>
        <dbReference type="Pfam" id="PF01368"/>
    </source>
</evidence>
<proteinExistence type="predicted"/>
<dbReference type="Pfam" id="PF01368">
    <property type="entry name" value="DHH"/>
    <property type="match status" value="1"/>
</dbReference>
<dbReference type="GeneID" id="25263491"/>
<dbReference type="Gene3D" id="3.10.310.20">
    <property type="entry name" value="DHHA2 domain"/>
    <property type="match status" value="1"/>
</dbReference>
<evidence type="ECO:0000313" key="3">
    <source>
        <dbReference type="EMBL" id="KDN53458.1"/>
    </source>
</evidence>
<dbReference type="GO" id="GO:0005737">
    <property type="term" value="C:cytoplasm"/>
    <property type="evidence" value="ECO:0007669"/>
    <property type="project" value="TreeGrafter"/>
</dbReference>
<dbReference type="InParanoid" id="A0A066WLI7"/>
<protein>
    <submittedName>
        <fullName evidence="3">DHH phosphoesterase</fullName>
    </submittedName>
</protein>
<accession>A0A066WLI7</accession>
<dbReference type="PANTHER" id="PTHR12112:SF39">
    <property type="entry name" value="EG:152A3.5 PROTEIN (FBGN0003116_PN PROTEIN)"/>
    <property type="match status" value="1"/>
</dbReference>
<dbReference type="InterPro" id="IPR038763">
    <property type="entry name" value="DHH_sf"/>
</dbReference>
<keyword evidence="4" id="KW-1185">Reference proteome</keyword>
<feature type="domain" description="DDH" evidence="2">
    <location>
        <begin position="91"/>
        <end position="316"/>
    </location>
</feature>
<dbReference type="SUPFAM" id="SSF64182">
    <property type="entry name" value="DHH phosphoesterases"/>
    <property type="match status" value="1"/>
</dbReference>
<evidence type="ECO:0000313" key="4">
    <source>
        <dbReference type="Proteomes" id="UP000027361"/>
    </source>
</evidence>
<dbReference type="EMBL" id="JMSN01000002">
    <property type="protein sequence ID" value="KDN53458.1"/>
    <property type="molecule type" value="Genomic_DNA"/>
</dbReference>
<dbReference type="GO" id="GO:0004309">
    <property type="term" value="F:exopolyphosphatase activity"/>
    <property type="evidence" value="ECO:0007669"/>
    <property type="project" value="TreeGrafter"/>
</dbReference>
<dbReference type="STRING" id="1037660.A0A066WLI7"/>